<dbReference type="PANTHER" id="PTHR33327">
    <property type="entry name" value="ENDONUCLEASE"/>
    <property type="match status" value="1"/>
</dbReference>
<accession>A0A8X6NDB3</accession>
<dbReference type="OrthoDB" id="6472950at2759"/>
<sequence>MEGDDENKSDTLTTVITRVSIKPPPFRKPDTKIWFLQLETQFQNAAVTADQTKYDYVRLPDKMSNILSISSDELSKLETMADKMWEIKSTSYQTTVITCYSNDKVSFKLQEQASELSLPINELNKRQFSVHQQFRLRSRSKFINRRSNREHNIYYHSRFGNKAFQILAIGLTRSISSLRKTRAPALAEDRMSKGGAVSSFYS</sequence>
<evidence type="ECO:0000313" key="2">
    <source>
        <dbReference type="EMBL" id="GFT07359.1"/>
    </source>
</evidence>
<feature type="domain" description="DUF7041" evidence="1">
    <location>
        <begin position="24"/>
        <end position="59"/>
    </location>
</feature>
<keyword evidence="3" id="KW-1185">Reference proteome</keyword>
<dbReference type="PANTHER" id="PTHR33327:SF3">
    <property type="entry name" value="RNA-DIRECTED DNA POLYMERASE"/>
    <property type="match status" value="1"/>
</dbReference>
<dbReference type="InterPro" id="IPR055469">
    <property type="entry name" value="DUF7041"/>
</dbReference>
<dbReference type="AlphaFoldDB" id="A0A8X6NDB3"/>
<evidence type="ECO:0000259" key="1">
    <source>
        <dbReference type="Pfam" id="PF23055"/>
    </source>
</evidence>
<gene>
    <name evidence="2" type="ORF">NPIL_662361</name>
</gene>
<dbReference type="EMBL" id="BMAW01056708">
    <property type="protein sequence ID" value="GFT07359.1"/>
    <property type="molecule type" value="Genomic_DNA"/>
</dbReference>
<proteinExistence type="predicted"/>
<organism evidence="2 3">
    <name type="scientific">Nephila pilipes</name>
    <name type="common">Giant wood spider</name>
    <name type="synonym">Nephila maculata</name>
    <dbReference type="NCBI Taxonomy" id="299642"/>
    <lineage>
        <taxon>Eukaryota</taxon>
        <taxon>Metazoa</taxon>
        <taxon>Ecdysozoa</taxon>
        <taxon>Arthropoda</taxon>
        <taxon>Chelicerata</taxon>
        <taxon>Arachnida</taxon>
        <taxon>Araneae</taxon>
        <taxon>Araneomorphae</taxon>
        <taxon>Entelegynae</taxon>
        <taxon>Araneoidea</taxon>
        <taxon>Nephilidae</taxon>
        <taxon>Nephila</taxon>
    </lineage>
</organism>
<dbReference type="Pfam" id="PF23055">
    <property type="entry name" value="DUF7041"/>
    <property type="match status" value="1"/>
</dbReference>
<protein>
    <recommendedName>
        <fullName evidence="1">DUF7041 domain-containing protein</fullName>
    </recommendedName>
</protein>
<evidence type="ECO:0000313" key="3">
    <source>
        <dbReference type="Proteomes" id="UP000887013"/>
    </source>
</evidence>
<name>A0A8X6NDB3_NEPPI</name>
<dbReference type="Proteomes" id="UP000887013">
    <property type="component" value="Unassembled WGS sequence"/>
</dbReference>
<reference evidence="2" key="1">
    <citation type="submission" date="2020-08" db="EMBL/GenBank/DDBJ databases">
        <title>Multicomponent nature underlies the extraordinary mechanical properties of spider dragline silk.</title>
        <authorList>
            <person name="Kono N."/>
            <person name="Nakamura H."/>
            <person name="Mori M."/>
            <person name="Yoshida Y."/>
            <person name="Ohtoshi R."/>
            <person name="Malay A.D."/>
            <person name="Moran D.A.P."/>
            <person name="Tomita M."/>
            <person name="Numata K."/>
            <person name="Arakawa K."/>
        </authorList>
    </citation>
    <scope>NUCLEOTIDE SEQUENCE</scope>
</reference>
<comment type="caution">
    <text evidence="2">The sequence shown here is derived from an EMBL/GenBank/DDBJ whole genome shotgun (WGS) entry which is preliminary data.</text>
</comment>